<feature type="non-terminal residue" evidence="1">
    <location>
        <position position="53"/>
    </location>
</feature>
<accession>A0A392UA94</accession>
<sequence>MDAFFGHVTVSPVIPAPLACVLVRLGRYLFWELNPTLPEFRGVALRQNVIARS</sequence>
<reference evidence="1 2" key="1">
    <citation type="journal article" date="2018" name="Front. Plant Sci.">
        <title>Red Clover (Trifolium pratense) and Zigzag Clover (T. medium) - A Picture of Genomic Similarities and Differences.</title>
        <authorList>
            <person name="Dluhosova J."/>
            <person name="Istvanek J."/>
            <person name="Nedelnik J."/>
            <person name="Repkova J."/>
        </authorList>
    </citation>
    <scope>NUCLEOTIDE SEQUENCE [LARGE SCALE GENOMIC DNA]</scope>
    <source>
        <strain evidence="2">cv. 10/8</strain>
        <tissue evidence="1">Leaf</tissue>
    </source>
</reference>
<dbReference type="AlphaFoldDB" id="A0A392UA94"/>
<proteinExistence type="predicted"/>
<name>A0A392UA94_9FABA</name>
<dbReference type="Proteomes" id="UP000265520">
    <property type="component" value="Unassembled WGS sequence"/>
</dbReference>
<comment type="caution">
    <text evidence="1">The sequence shown here is derived from an EMBL/GenBank/DDBJ whole genome shotgun (WGS) entry which is preliminary data.</text>
</comment>
<evidence type="ECO:0000313" key="1">
    <source>
        <dbReference type="EMBL" id="MCI69757.1"/>
    </source>
</evidence>
<protein>
    <submittedName>
        <fullName evidence="1">Uncharacterized protein</fullName>
    </submittedName>
</protein>
<keyword evidence="2" id="KW-1185">Reference proteome</keyword>
<dbReference type="EMBL" id="LXQA010762524">
    <property type="protein sequence ID" value="MCI69757.1"/>
    <property type="molecule type" value="Genomic_DNA"/>
</dbReference>
<organism evidence="1 2">
    <name type="scientific">Trifolium medium</name>
    <dbReference type="NCBI Taxonomy" id="97028"/>
    <lineage>
        <taxon>Eukaryota</taxon>
        <taxon>Viridiplantae</taxon>
        <taxon>Streptophyta</taxon>
        <taxon>Embryophyta</taxon>
        <taxon>Tracheophyta</taxon>
        <taxon>Spermatophyta</taxon>
        <taxon>Magnoliopsida</taxon>
        <taxon>eudicotyledons</taxon>
        <taxon>Gunneridae</taxon>
        <taxon>Pentapetalae</taxon>
        <taxon>rosids</taxon>
        <taxon>fabids</taxon>
        <taxon>Fabales</taxon>
        <taxon>Fabaceae</taxon>
        <taxon>Papilionoideae</taxon>
        <taxon>50 kb inversion clade</taxon>
        <taxon>NPAAA clade</taxon>
        <taxon>Hologalegina</taxon>
        <taxon>IRL clade</taxon>
        <taxon>Trifolieae</taxon>
        <taxon>Trifolium</taxon>
    </lineage>
</organism>
<evidence type="ECO:0000313" key="2">
    <source>
        <dbReference type="Proteomes" id="UP000265520"/>
    </source>
</evidence>